<feature type="compositionally biased region" description="Polar residues" evidence="1">
    <location>
        <begin position="84"/>
        <end position="95"/>
    </location>
</feature>
<dbReference type="EMBL" id="ML210267">
    <property type="protein sequence ID" value="TFK21479.1"/>
    <property type="molecule type" value="Genomic_DNA"/>
</dbReference>
<feature type="compositionally biased region" description="Low complexity" evidence="1">
    <location>
        <begin position="43"/>
        <end position="59"/>
    </location>
</feature>
<feature type="region of interest" description="Disordered" evidence="1">
    <location>
        <begin position="191"/>
        <end position="223"/>
    </location>
</feature>
<evidence type="ECO:0000313" key="3">
    <source>
        <dbReference type="Proteomes" id="UP000307440"/>
    </source>
</evidence>
<dbReference type="Proteomes" id="UP000307440">
    <property type="component" value="Unassembled WGS sequence"/>
</dbReference>
<proteinExistence type="predicted"/>
<keyword evidence="3" id="KW-1185">Reference proteome</keyword>
<reference evidence="2 3" key="1">
    <citation type="journal article" date="2019" name="Nat. Ecol. Evol.">
        <title>Megaphylogeny resolves global patterns of mushroom evolution.</title>
        <authorList>
            <person name="Varga T."/>
            <person name="Krizsan K."/>
            <person name="Foldi C."/>
            <person name="Dima B."/>
            <person name="Sanchez-Garcia M."/>
            <person name="Sanchez-Ramirez S."/>
            <person name="Szollosi G.J."/>
            <person name="Szarkandi J.G."/>
            <person name="Papp V."/>
            <person name="Albert L."/>
            <person name="Andreopoulos W."/>
            <person name="Angelini C."/>
            <person name="Antonin V."/>
            <person name="Barry K.W."/>
            <person name="Bougher N.L."/>
            <person name="Buchanan P."/>
            <person name="Buyck B."/>
            <person name="Bense V."/>
            <person name="Catcheside P."/>
            <person name="Chovatia M."/>
            <person name="Cooper J."/>
            <person name="Damon W."/>
            <person name="Desjardin D."/>
            <person name="Finy P."/>
            <person name="Geml J."/>
            <person name="Haridas S."/>
            <person name="Hughes K."/>
            <person name="Justo A."/>
            <person name="Karasinski D."/>
            <person name="Kautmanova I."/>
            <person name="Kiss B."/>
            <person name="Kocsube S."/>
            <person name="Kotiranta H."/>
            <person name="LaButti K.M."/>
            <person name="Lechner B.E."/>
            <person name="Liimatainen K."/>
            <person name="Lipzen A."/>
            <person name="Lukacs Z."/>
            <person name="Mihaltcheva S."/>
            <person name="Morgado L.N."/>
            <person name="Niskanen T."/>
            <person name="Noordeloos M.E."/>
            <person name="Ohm R.A."/>
            <person name="Ortiz-Santana B."/>
            <person name="Ovrebo C."/>
            <person name="Racz N."/>
            <person name="Riley R."/>
            <person name="Savchenko A."/>
            <person name="Shiryaev A."/>
            <person name="Soop K."/>
            <person name="Spirin V."/>
            <person name="Szebenyi C."/>
            <person name="Tomsovsky M."/>
            <person name="Tulloss R.E."/>
            <person name="Uehling J."/>
            <person name="Grigoriev I.V."/>
            <person name="Vagvolgyi C."/>
            <person name="Papp T."/>
            <person name="Martin F.M."/>
            <person name="Miettinen O."/>
            <person name="Hibbett D.S."/>
            <person name="Nagy L.G."/>
        </authorList>
    </citation>
    <scope>NUCLEOTIDE SEQUENCE [LARGE SCALE GENOMIC DNA]</scope>
    <source>
        <strain evidence="2 3">CBS 121175</strain>
    </source>
</reference>
<protein>
    <submittedName>
        <fullName evidence="2">Uncharacterized protein</fullName>
    </submittedName>
</protein>
<evidence type="ECO:0000313" key="2">
    <source>
        <dbReference type="EMBL" id="TFK21479.1"/>
    </source>
</evidence>
<gene>
    <name evidence="2" type="ORF">FA15DRAFT_672539</name>
</gene>
<feature type="region of interest" description="Disordered" evidence="1">
    <location>
        <begin position="40"/>
        <end position="99"/>
    </location>
</feature>
<feature type="region of interest" description="Disordered" evidence="1">
    <location>
        <begin position="148"/>
        <end position="178"/>
    </location>
</feature>
<accession>A0A5C3KM53</accession>
<evidence type="ECO:0000256" key="1">
    <source>
        <dbReference type="SAM" id="MobiDB-lite"/>
    </source>
</evidence>
<sequence length="303" mass="33233">MAIAASTGSTVHPHMSQLGGYSDFFASGFRAVSTRVRSRRPASFYSSSPTSSTELDSSSPVVVPEAFKAVPQHRQRRRPLSMIVTGTQQPSSSSIEPGRGIFASFSNRLFDRMPFISSDSPSSASLPRKSRNRLSSYLLGASSNTESKARSDVWTLTNGGPSAPNGGPDTTGQHFPLDPFDSSSDSKSFFVDLSDSSPNSTPAAKRDSFLSMSTTNSTPPRSLLFPRRERPISIQTMPLPSRSRTSSFQLYRHPAQEKSDFWILEEEPDVLLQPLVDSDYEARDDAAGIDWRQFHNDLLNVEG</sequence>
<dbReference type="OrthoDB" id="2635882at2759"/>
<dbReference type="AlphaFoldDB" id="A0A5C3KM53"/>
<name>A0A5C3KM53_COPMA</name>
<organism evidence="2 3">
    <name type="scientific">Coprinopsis marcescibilis</name>
    <name type="common">Agaric fungus</name>
    <name type="synonym">Psathyrella marcescibilis</name>
    <dbReference type="NCBI Taxonomy" id="230819"/>
    <lineage>
        <taxon>Eukaryota</taxon>
        <taxon>Fungi</taxon>
        <taxon>Dikarya</taxon>
        <taxon>Basidiomycota</taxon>
        <taxon>Agaricomycotina</taxon>
        <taxon>Agaricomycetes</taxon>
        <taxon>Agaricomycetidae</taxon>
        <taxon>Agaricales</taxon>
        <taxon>Agaricineae</taxon>
        <taxon>Psathyrellaceae</taxon>
        <taxon>Coprinopsis</taxon>
    </lineage>
</organism>
<feature type="compositionally biased region" description="Polar residues" evidence="1">
    <location>
        <begin position="210"/>
        <end position="220"/>
    </location>
</feature>